<protein>
    <submittedName>
        <fullName evidence="5">RNA-binding CRS1 / YhbY (CRM) domain protein</fullName>
    </submittedName>
</protein>
<evidence type="ECO:0000256" key="3">
    <source>
        <dbReference type="SAM" id="MobiDB-lite"/>
    </source>
</evidence>
<gene>
    <name evidence="5" type="ORF">LUZ62_061641</name>
</gene>
<evidence type="ECO:0000256" key="1">
    <source>
        <dbReference type="ARBA" id="ARBA00022884"/>
    </source>
</evidence>
<dbReference type="InterPro" id="IPR035920">
    <property type="entry name" value="YhbY-like_sf"/>
</dbReference>
<feature type="compositionally biased region" description="Polar residues" evidence="3">
    <location>
        <begin position="234"/>
        <end position="249"/>
    </location>
</feature>
<evidence type="ECO:0000259" key="4">
    <source>
        <dbReference type="PROSITE" id="PS51295"/>
    </source>
</evidence>
<dbReference type="InterPro" id="IPR001890">
    <property type="entry name" value="RNA-binding_CRM"/>
</dbReference>
<comment type="caution">
    <text evidence="5">The sequence shown here is derived from an EMBL/GenBank/DDBJ whole genome shotgun (WGS) entry which is preliminary data.</text>
</comment>
<dbReference type="SMART" id="SM01103">
    <property type="entry name" value="CRS1_YhbY"/>
    <property type="match status" value="1"/>
</dbReference>
<feature type="domain" description="CRM" evidence="4">
    <location>
        <begin position="117"/>
        <end position="216"/>
    </location>
</feature>
<reference evidence="5" key="1">
    <citation type="submission" date="2022-08" db="EMBL/GenBank/DDBJ databases">
        <authorList>
            <person name="Marques A."/>
        </authorList>
    </citation>
    <scope>NUCLEOTIDE SEQUENCE</scope>
    <source>
        <strain evidence="5">RhyPub2mFocal</strain>
        <tissue evidence="5">Leaves</tissue>
    </source>
</reference>
<feature type="region of interest" description="Disordered" evidence="3">
    <location>
        <begin position="210"/>
        <end position="263"/>
    </location>
</feature>
<proteinExistence type="predicted"/>
<evidence type="ECO:0000256" key="2">
    <source>
        <dbReference type="PROSITE-ProRule" id="PRU00626"/>
    </source>
</evidence>
<keyword evidence="1 2" id="KW-0694">RNA-binding</keyword>
<keyword evidence="6" id="KW-1185">Reference proteome</keyword>
<dbReference type="SUPFAM" id="SSF75471">
    <property type="entry name" value="YhbY-like"/>
    <property type="match status" value="1"/>
</dbReference>
<dbReference type="Gene3D" id="3.30.110.60">
    <property type="entry name" value="YhbY-like"/>
    <property type="match status" value="1"/>
</dbReference>
<evidence type="ECO:0000313" key="5">
    <source>
        <dbReference type="EMBL" id="KAJ4777384.1"/>
    </source>
</evidence>
<name>A0AAV8EDL9_9POAL</name>
<dbReference type="GO" id="GO:0003723">
    <property type="term" value="F:RNA binding"/>
    <property type="evidence" value="ECO:0007669"/>
    <property type="project" value="UniProtKB-UniRule"/>
</dbReference>
<evidence type="ECO:0000313" key="6">
    <source>
        <dbReference type="Proteomes" id="UP001140206"/>
    </source>
</evidence>
<dbReference type="Pfam" id="PF01985">
    <property type="entry name" value="CRS1_YhbY"/>
    <property type="match status" value="1"/>
</dbReference>
<dbReference type="PANTHER" id="PTHR47714:SF1">
    <property type="entry name" value="RNA-BINDING CRS1 _ YHBY (CRM) DOMAIN PROTEIN"/>
    <property type="match status" value="1"/>
</dbReference>
<dbReference type="PANTHER" id="PTHR47714">
    <property type="entry name" value="CRS1/YHBY DOMAIN CONTAINING PROTEIN, EXPRESSED"/>
    <property type="match status" value="1"/>
</dbReference>
<accession>A0AAV8EDL9</accession>
<dbReference type="AlphaFoldDB" id="A0AAV8EDL9"/>
<dbReference type="Proteomes" id="UP001140206">
    <property type="component" value="Chromosome 3"/>
</dbReference>
<dbReference type="GO" id="GO:0009507">
    <property type="term" value="C:chloroplast"/>
    <property type="evidence" value="ECO:0007669"/>
    <property type="project" value="TreeGrafter"/>
</dbReference>
<dbReference type="FunFam" id="3.30.110.60:FF:000004">
    <property type="entry name" value="RNA-binding CRS1 / YhbY (CRM) domain protein"/>
    <property type="match status" value="1"/>
</dbReference>
<dbReference type="PROSITE" id="PS51295">
    <property type="entry name" value="CRM"/>
    <property type="match status" value="1"/>
</dbReference>
<organism evidence="5 6">
    <name type="scientific">Rhynchospora pubera</name>
    <dbReference type="NCBI Taxonomy" id="906938"/>
    <lineage>
        <taxon>Eukaryota</taxon>
        <taxon>Viridiplantae</taxon>
        <taxon>Streptophyta</taxon>
        <taxon>Embryophyta</taxon>
        <taxon>Tracheophyta</taxon>
        <taxon>Spermatophyta</taxon>
        <taxon>Magnoliopsida</taxon>
        <taxon>Liliopsida</taxon>
        <taxon>Poales</taxon>
        <taxon>Cyperaceae</taxon>
        <taxon>Cyperoideae</taxon>
        <taxon>Rhynchosporeae</taxon>
        <taxon>Rhynchospora</taxon>
    </lineage>
</organism>
<dbReference type="EMBL" id="JAMFTS010000003">
    <property type="protein sequence ID" value="KAJ4777384.1"/>
    <property type="molecule type" value="Genomic_DNA"/>
</dbReference>
<sequence length="263" mass="28563">MGSIHISAQTLRSLSIESTTPSSISSNTMASTSLSLNAPLLRFSLHRPISLASRFFSPLLFPNPLHSSSLRHVSTHTAIATSLLDTAAKLPEFESSEEDKEQEEKQKQVVLPRFPVPKLTVKEKKELASYAHSLGKKLKYQQVGKSGVTPAVAASFVQTLEANELLKLKVHGNCPEEFQNVIRLLEESTGSVAVGQIGRSVILYRPSLSKMKKEKTQNGADSASKPRSFKKPSRTSSGFAKPGSTSKVGTNKRGSRASYSKNP</sequence>